<comment type="caution">
    <text evidence="2">The sequence shown here is derived from an EMBL/GenBank/DDBJ whole genome shotgun (WGS) entry which is preliminary data.</text>
</comment>
<dbReference type="Proteomes" id="UP000034680">
    <property type="component" value="Unassembled WGS sequence"/>
</dbReference>
<evidence type="ECO:0000313" key="3">
    <source>
        <dbReference type="Proteomes" id="UP000034680"/>
    </source>
</evidence>
<sequence length="195" mass="21818">MAGVGNGHNIPRETARRNADSLSINYDALPQLPFWSPLFGRTNEDFKTRIAAKIMTSSASVGRELTQPEKDAMSYHFAKLLITMTYASPLAIAATAGFERATRSKYGFPFYNPKPQKFNPRKFPGLPEGKAKLAIGLVATSYAISVYSANSGSDNRLEAYRREIARPDEEKAYAKDQAQKEFDEMLERERRGQGR</sequence>
<dbReference type="STRING" id="1214573.A0A0G2FLL4"/>
<evidence type="ECO:0000313" key="2">
    <source>
        <dbReference type="EMBL" id="KKY34931.1"/>
    </source>
</evidence>
<name>A0A0G2FLL4_9PEZI</name>
<reference evidence="2 3" key="1">
    <citation type="submission" date="2015-05" db="EMBL/GenBank/DDBJ databases">
        <title>Distinctive expansion of gene families associated with plant cell wall degradation and secondary metabolism in the genomes of grapevine trunk pathogens.</title>
        <authorList>
            <person name="Lawrence D.P."/>
            <person name="Travadon R."/>
            <person name="Rolshausen P.E."/>
            <person name="Baumgartner K."/>
        </authorList>
    </citation>
    <scope>NUCLEOTIDE SEQUENCE [LARGE SCALE GENOMIC DNA]</scope>
    <source>
        <strain evidence="2">DA912</strain>
    </source>
</reference>
<dbReference type="AlphaFoldDB" id="A0A0G2FLL4"/>
<reference evidence="2 3" key="2">
    <citation type="submission" date="2015-05" db="EMBL/GenBank/DDBJ databases">
        <authorList>
            <person name="Morales-Cruz A."/>
            <person name="Amrine K.C."/>
            <person name="Cantu D."/>
        </authorList>
    </citation>
    <scope>NUCLEOTIDE SEQUENCE [LARGE SCALE GENOMIC DNA]</scope>
    <source>
        <strain evidence="2">DA912</strain>
    </source>
</reference>
<keyword evidence="3" id="KW-1185">Reference proteome</keyword>
<dbReference type="OrthoDB" id="4204700at2759"/>
<proteinExistence type="predicted"/>
<organism evidence="2 3">
    <name type="scientific">Diaporthe ampelina</name>
    <dbReference type="NCBI Taxonomy" id="1214573"/>
    <lineage>
        <taxon>Eukaryota</taxon>
        <taxon>Fungi</taxon>
        <taxon>Dikarya</taxon>
        <taxon>Ascomycota</taxon>
        <taxon>Pezizomycotina</taxon>
        <taxon>Sordariomycetes</taxon>
        <taxon>Sordariomycetidae</taxon>
        <taxon>Diaporthales</taxon>
        <taxon>Diaporthaceae</taxon>
        <taxon>Diaporthe</taxon>
    </lineage>
</organism>
<feature type="region of interest" description="Disordered" evidence="1">
    <location>
        <begin position="168"/>
        <end position="195"/>
    </location>
</feature>
<gene>
    <name evidence="2" type="ORF">UCDDA912_g05106</name>
</gene>
<protein>
    <submittedName>
        <fullName evidence="2">Uncharacterized protein</fullName>
    </submittedName>
</protein>
<accession>A0A0G2FLL4</accession>
<dbReference type="EMBL" id="LCUC01000178">
    <property type="protein sequence ID" value="KKY34931.1"/>
    <property type="molecule type" value="Genomic_DNA"/>
</dbReference>
<evidence type="ECO:0000256" key="1">
    <source>
        <dbReference type="SAM" id="MobiDB-lite"/>
    </source>
</evidence>